<evidence type="ECO:0000256" key="17">
    <source>
        <dbReference type="SAM" id="Phobius"/>
    </source>
</evidence>
<dbReference type="Gene3D" id="1.10.510.10">
    <property type="entry name" value="Transferase(Phosphotransferase) domain 1"/>
    <property type="match status" value="1"/>
</dbReference>
<sequence>MSSFSVFKALVVLSILGFLSVSIEAQSPAYRYHFCSNTTNFTPNSTYQSNLNLLLSSLTSNATSDIGFFYTTVGSQEPTAEVYGSFLCRGDLTPDLCKQCVATIAKDVVQKYCPSGKIAVLWYDECMLRYSNQSFWGKMDEAPRVSLWNVGNITEPTRFAQLLAETINGLVAPASNAPSGVQKYVTKEATFTKKYATKEATFTKKYATKEATFTKKYVTREAFTGFQKLYSLVQCTPDLSSTSCDRCLRGAIAQLPGCCTGKQGGRVLYPSCNIRYEVYPFYATEAATPPPPPGKFNEAATPPPPPGKSKLLSVVIASILASIVLSVLVVVVARCFIRKSRLIRAKRQKNKALNNDMTTVESLQFDLGTIEAATKKFSNDNKLGEGGFGQVFKGTLENGQEIAVKRLSKSSRQGVREFKNEVSLVAKLQHRNLVRLLGFCLEGEETILVYEYVPNKSLDYFLFEAKKREQLDWSTRYTIIGGIARGILYLHEESRLRVIHRDLKASNILLDVNMNPKISDFGMAKMFGVDDQTQGNTRRIVGTYGYMAPEYAMEGLYSVKSDVFSFGILLLEILTGRKNFLGYHATTSVPTLLNYAWELWNEGKVLELMDPLLKDSCSPNELLRYIHIGLLCVQENANDRPTMSSVVLMLKSESISLSKPERPAFYTGRRSTKDHDNTLGAPFSCSVNGLTISDDVPR</sequence>
<keyword evidence="13" id="KW-0325">Glycoprotein</keyword>
<dbReference type="Gene3D" id="3.30.430.20">
    <property type="entry name" value="Gnk2 domain, C-X8-C-X2-C motif"/>
    <property type="match status" value="2"/>
</dbReference>
<feature type="domain" description="Gnk2-homologous" evidence="20">
    <location>
        <begin position="29"/>
        <end position="135"/>
    </location>
</feature>
<dbReference type="FunFam" id="3.30.430.20:FF:000012">
    <property type="entry name" value="Cysteine-rich receptor-like protein kinase 25"/>
    <property type="match status" value="1"/>
</dbReference>
<dbReference type="GO" id="GO:0005886">
    <property type="term" value="C:plasma membrane"/>
    <property type="evidence" value="ECO:0007669"/>
    <property type="project" value="TreeGrafter"/>
</dbReference>
<feature type="domain" description="Protein kinase" evidence="19">
    <location>
        <begin position="377"/>
        <end position="655"/>
    </location>
</feature>
<keyword evidence="5 18" id="KW-0732">Signal</keyword>
<keyword evidence="10 17" id="KW-1133">Transmembrane helix</keyword>
<evidence type="ECO:0000256" key="2">
    <source>
        <dbReference type="ARBA" id="ARBA00022527"/>
    </source>
</evidence>
<dbReference type="InterPro" id="IPR002902">
    <property type="entry name" value="GNK2"/>
</dbReference>
<evidence type="ECO:0000256" key="11">
    <source>
        <dbReference type="ARBA" id="ARBA00023136"/>
    </source>
</evidence>
<evidence type="ECO:0000256" key="15">
    <source>
        <dbReference type="ARBA" id="ARBA00047951"/>
    </source>
</evidence>
<evidence type="ECO:0000256" key="16">
    <source>
        <dbReference type="PROSITE-ProRule" id="PRU10141"/>
    </source>
</evidence>
<dbReference type="FunFam" id="3.30.430.20:FF:000003">
    <property type="entry name" value="Cysteine-rich RLK (RECEPTOR-like protein kinase) 10"/>
    <property type="match status" value="1"/>
</dbReference>
<dbReference type="CDD" id="cd23509">
    <property type="entry name" value="Gnk2-like"/>
    <property type="match status" value="2"/>
</dbReference>
<dbReference type="SUPFAM" id="SSF56112">
    <property type="entry name" value="Protein kinase-like (PK-like)"/>
    <property type="match status" value="1"/>
</dbReference>
<reference evidence="21 22" key="1">
    <citation type="journal article" date="2023" name="G3 (Bethesda)">
        <title>A chromosome-length genome assembly and annotation of blackberry (Rubus argutus, cv. 'Hillquist').</title>
        <authorList>
            <person name="Bruna T."/>
            <person name="Aryal R."/>
            <person name="Dudchenko O."/>
            <person name="Sargent D.J."/>
            <person name="Mead D."/>
            <person name="Buti M."/>
            <person name="Cavallini A."/>
            <person name="Hytonen T."/>
            <person name="Andres J."/>
            <person name="Pham M."/>
            <person name="Weisz D."/>
            <person name="Mascagni F."/>
            <person name="Usai G."/>
            <person name="Natali L."/>
            <person name="Bassil N."/>
            <person name="Fernandez G.E."/>
            <person name="Lomsadze A."/>
            <person name="Armour M."/>
            <person name="Olukolu B."/>
            <person name="Poorten T."/>
            <person name="Britton C."/>
            <person name="Davik J."/>
            <person name="Ashrafi H."/>
            <person name="Aiden E.L."/>
            <person name="Borodovsky M."/>
            <person name="Worthington M."/>
        </authorList>
    </citation>
    <scope>NUCLEOTIDE SEQUENCE [LARGE SCALE GENOMIC DNA]</scope>
    <source>
        <strain evidence="21">PI 553951</strain>
    </source>
</reference>
<dbReference type="GO" id="GO:0004674">
    <property type="term" value="F:protein serine/threonine kinase activity"/>
    <property type="evidence" value="ECO:0007669"/>
    <property type="project" value="UniProtKB-KW"/>
</dbReference>
<dbReference type="AlphaFoldDB" id="A0AAW1XGW6"/>
<dbReference type="EMBL" id="JBEDUW010000003">
    <property type="protein sequence ID" value="KAK9936143.1"/>
    <property type="molecule type" value="Genomic_DNA"/>
</dbReference>
<keyword evidence="4 17" id="KW-0812">Transmembrane</keyword>
<evidence type="ECO:0000256" key="13">
    <source>
        <dbReference type="ARBA" id="ARBA00023180"/>
    </source>
</evidence>
<dbReference type="InterPro" id="IPR011009">
    <property type="entry name" value="Kinase-like_dom_sf"/>
</dbReference>
<keyword evidence="12" id="KW-0675">Receptor</keyword>
<dbReference type="Pfam" id="PF07714">
    <property type="entry name" value="PK_Tyr_Ser-Thr"/>
    <property type="match status" value="1"/>
</dbReference>
<evidence type="ECO:0000256" key="7">
    <source>
        <dbReference type="ARBA" id="ARBA00022741"/>
    </source>
</evidence>
<dbReference type="FunFam" id="1.10.510.10:FF:000129">
    <property type="entry name" value="cysteine-rich receptor-like protein kinase 10"/>
    <property type="match status" value="1"/>
</dbReference>
<evidence type="ECO:0000256" key="9">
    <source>
        <dbReference type="ARBA" id="ARBA00022840"/>
    </source>
</evidence>
<comment type="catalytic activity">
    <reaction evidence="15">
        <text>L-threonyl-[protein] + ATP = O-phospho-L-threonyl-[protein] + ADP + H(+)</text>
        <dbReference type="Rhea" id="RHEA:46608"/>
        <dbReference type="Rhea" id="RHEA-COMP:11060"/>
        <dbReference type="Rhea" id="RHEA-COMP:11605"/>
        <dbReference type="ChEBI" id="CHEBI:15378"/>
        <dbReference type="ChEBI" id="CHEBI:30013"/>
        <dbReference type="ChEBI" id="CHEBI:30616"/>
        <dbReference type="ChEBI" id="CHEBI:61977"/>
        <dbReference type="ChEBI" id="CHEBI:456216"/>
    </reaction>
</comment>
<evidence type="ECO:0000256" key="5">
    <source>
        <dbReference type="ARBA" id="ARBA00022729"/>
    </source>
</evidence>
<dbReference type="InterPro" id="IPR000719">
    <property type="entry name" value="Prot_kinase_dom"/>
</dbReference>
<dbReference type="PANTHER" id="PTHR27002">
    <property type="entry name" value="RECEPTOR-LIKE SERINE/THREONINE-PROTEIN KINASE SD1-8"/>
    <property type="match status" value="1"/>
</dbReference>
<evidence type="ECO:0000256" key="18">
    <source>
        <dbReference type="SAM" id="SignalP"/>
    </source>
</evidence>
<feature type="signal peptide" evidence="18">
    <location>
        <begin position="1"/>
        <end position="25"/>
    </location>
</feature>
<comment type="subcellular location">
    <subcellularLocation>
        <location evidence="1">Membrane</location>
        <topology evidence="1">Single-pass membrane protein</topology>
    </subcellularLocation>
</comment>
<feature type="chain" id="PRO_5043385375" description="Cysteine-rich receptor-like protein kinase 25" evidence="18">
    <location>
        <begin position="26"/>
        <end position="698"/>
    </location>
</feature>
<organism evidence="21 22">
    <name type="scientific">Rubus argutus</name>
    <name type="common">Southern blackberry</name>
    <dbReference type="NCBI Taxonomy" id="59490"/>
    <lineage>
        <taxon>Eukaryota</taxon>
        <taxon>Viridiplantae</taxon>
        <taxon>Streptophyta</taxon>
        <taxon>Embryophyta</taxon>
        <taxon>Tracheophyta</taxon>
        <taxon>Spermatophyta</taxon>
        <taxon>Magnoliopsida</taxon>
        <taxon>eudicotyledons</taxon>
        <taxon>Gunneridae</taxon>
        <taxon>Pentapetalae</taxon>
        <taxon>rosids</taxon>
        <taxon>fabids</taxon>
        <taxon>Rosales</taxon>
        <taxon>Rosaceae</taxon>
        <taxon>Rosoideae</taxon>
        <taxon>Rosoideae incertae sedis</taxon>
        <taxon>Rubus</taxon>
    </lineage>
</organism>
<feature type="domain" description="Gnk2-homologous" evidence="20">
    <location>
        <begin position="173"/>
        <end position="281"/>
    </location>
</feature>
<keyword evidence="6" id="KW-0677">Repeat</keyword>
<dbReference type="PANTHER" id="PTHR27002:SF1050">
    <property type="entry name" value="CYSTEINE-RICH RECEPTOR-LIKE PROTEIN KINASE 5"/>
    <property type="match status" value="1"/>
</dbReference>
<evidence type="ECO:0000313" key="21">
    <source>
        <dbReference type="EMBL" id="KAK9936143.1"/>
    </source>
</evidence>
<dbReference type="FunFam" id="3.30.200.20:FF:000142">
    <property type="entry name" value="Cysteine-rich receptor-like protein kinase 10"/>
    <property type="match status" value="1"/>
</dbReference>
<evidence type="ECO:0000256" key="14">
    <source>
        <dbReference type="ARBA" id="ARBA00047558"/>
    </source>
</evidence>
<dbReference type="PROSITE" id="PS00108">
    <property type="entry name" value="PROTEIN_KINASE_ST"/>
    <property type="match status" value="1"/>
</dbReference>
<dbReference type="InterPro" id="IPR038408">
    <property type="entry name" value="GNK2_sf"/>
</dbReference>
<evidence type="ECO:0000256" key="4">
    <source>
        <dbReference type="ARBA" id="ARBA00022692"/>
    </source>
</evidence>
<keyword evidence="11 17" id="KW-0472">Membrane</keyword>
<keyword evidence="2" id="KW-0723">Serine/threonine-protein kinase</keyword>
<comment type="catalytic activity">
    <reaction evidence="14">
        <text>L-seryl-[protein] + ATP = O-phospho-L-seryl-[protein] + ADP + H(+)</text>
        <dbReference type="Rhea" id="RHEA:17989"/>
        <dbReference type="Rhea" id="RHEA-COMP:9863"/>
        <dbReference type="Rhea" id="RHEA-COMP:11604"/>
        <dbReference type="ChEBI" id="CHEBI:15378"/>
        <dbReference type="ChEBI" id="CHEBI:29999"/>
        <dbReference type="ChEBI" id="CHEBI:30616"/>
        <dbReference type="ChEBI" id="CHEBI:83421"/>
        <dbReference type="ChEBI" id="CHEBI:456216"/>
    </reaction>
</comment>
<evidence type="ECO:0008006" key="23">
    <source>
        <dbReference type="Google" id="ProtNLM"/>
    </source>
</evidence>
<evidence type="ECO:0000313" key="22">
    <source>
        <dbReference type="Proteomes" id="UP001457282"/>
    </source>
</evidence>
<evidence type="ECO:0000259" key="20">
    <source>
        <dbReference type="PROSITE" id="PS51473"/>
    </source>
</evidence>
<evidence type="ECO:0000256" key="6">
    <source>
        <dbReference type="ARBA" id="ARBA00022737"/>
    </source>
</evidence>
<keyword evidence="7 16" id="KW-0547">Nucleotide-binding</keyword>
<dbReference type="Gene3D" id="3.30.200.20">
    <property type="entry name" value="Phosphorylase Kinase, domain 1"/>
    <property type="match status" value="1"/>
</dbReference>
<dbReference type="GO" id="GO:0005524">
    <property type="term" value="F:ATP binding"/>
    <property type="evidence" value="ECO:0007669"/>
    <property type="project" value="UniProtKB-UniRule"/>
</dbReference>
<protein>
    <recommendedName>
        <fullName evidence="23">Cysteine-rich receptor-like protein kinase 25</fullName>
    </recommendedName>
</protein>
<evidence type="ECO:0000256" key="1">
    <source>
        <dbReference type="ARBA" id="ARBA00004167"/>
    </source>
</evidence>
<dbReference type="PROSITE" id="PS00107">
    <property type="entry name" value="PROTEIN_KINASE_ATP"/>
    <property type="match status" value="1"/>
</dbReference>
<keyword evidence="22" id="KW-1185">Reference proteome</keyword>
<accession>A0AAW1XGW6</accession>
<dbReference type="Pfam" id="PF01657">
    <property type="entry name" value="Stress-antifung"/>
    <property type="match status" value="2"/>
</dbReference>
<feature type="binding site" evidence="16">
    <location>
        <position position="405"/>
    </location>
    <ligand>
        <name>ATP</name>
        <dbReference type="ChEBI" id="CHEBI:30616"/>
    </ligand>
</feature>
<dbReference type="InterPro" id="IPR008271">
    <property type="entry name" value="Ser/Thr_kinase_AS"/>
</dbReference>
<dbReference type="PROSITE" id="PS50011">
    <property type="entry name" value="PROTEIN_KINASE_DOM"/>
    <property type="match status" value="1"/>
</dbReference>
<evidence type="ECO:0000259" key="19">
    <source>
        <dbReference type="PROSITE" id="PS50011"/>
    </source>
</evidence>
<feature type="transmembrane region" description="Helical" evidence="17">
    <location>
        <begin position="311"/>
        <end position="337"/>
    </location>
</feature>
<evidence type="ECO:0000256" key="12">
    <source>
        <dbReference type="ARBA" id="ARBA00023170"/>
    </source>
</evidence>
<keyword evidence="8" id="KW-0418">Kinase</keyword>
<dbReference type="GO" id="GO:0006979">
    <property type="term" value="P:response to oxidative stress"/>
    <property type="evidence" value="ECO:0007669"/>
    <property type="project" value="UniProtKB-ARBA"/>
</dbReference>
<dbReference type="InterPro" id="IPR017441">
    <property type="entry name" value="Protein_kinase_ATP_BS"/>
</dbReference>
<dbReference type="CDD" id="cd14066">
    <property type="entry name" value="STKc_IRAK"/>
    <property type="match status" value="1"/>
</dbReference>
<dbReference type="InterPro" id="IPR001245">
    <property type="entry name" value="Ser-Thr/Tyr_kinase_cat_dom"/>
</dbReference>
<evidence type="ECO:0000256" key="3">
    <source>
        <dbReference type="ARBA" id="ARBA00022679"/>
    </source>
</evidence>
<dbReference type="SMART" id="SM00220">
    <property type="entry name" value="S_TKc"/>
    <property type="match status" value="1"/>
</dbReference>
<keyword evidence="9 16" id="KW-0067">ATP-binding</keyword>
<gene>
    <name evidence="21" type="ORF">M0R45_013003</name>
</gene>
<dbReference type="PROSITE" id="PS51473">
    <property type="entry name" value="GNK2"/>
    <property type="match status" value="2"/>
</dbReference>
<keyword evidence="3" id="KW-0808">Transferase</keyword>
<comment type="caution">
    <text evidence="21">The sequence shown here is derived from an EMBL/GenBank/DDBJ whole genome shotgun (WGS) entry which is preliminary data.</text>
</comment>
<evidence type="ECO:0000256" key="8">
    <source>
        <dbReference type="ARBA" id="ARBA00022777"/>
    </source>
</evidence>
<evidence type="ECO:0000256" key="10">
    <source>
        <dbReference type="ARBA" id="ARBA00022989"/>
    </source>
</evidence>
<proteinExistence type="predicted"/>
<name>A0AAW1XGW6_RUBAR</name>
<dbReference type="Proteomes" id="UP001457282">
    <property type="component" value="Unassembled WGS sequence"/>
</dbReference>
<dbReference type="GO" id="GO:0042742">
    <property type="term" value="P:defense response to bacterium"/>
    <property type="evidence" value="ECO:0007669"/>
    <property type="project" value="TreeGrafter"/>
</dbReference>